<evidence type="ECO:0000313" key="1">
    <source>
        <dbReference type="EMBL" id="DAE11247.1"/>
    </source>
</evidence>
<protein>
    <submittedName>
        <fullName evidence="1">Uncharacterized protein</fullName>
    </submittedName>
</protein>
<accession>A0A8S5PW31</accession>
<sequence length="119" mass="12864">MNFTINQIFTGEYPPETAAWCNQRGDCYITELDAAEGGTRRFQIVAIPGPTPEELAEQERFRKEAEAEAARVPDLEAAVAELGMTSASDKEESDAAALDLAAYAAELGQRIAKLEAKNG</sequence>
<name>A0A8S5PW31_9CAUD</name>
<organism evidence="1">
    <name type="scientific">Podoviridae sp. ctFbF42</name>
    <dbReference type="NCBI Taxonomy" id="2825233"/>
    <lineage>
        <taxon>Viruses</taxon>
        <taxon>Duplodnaviria</taxon>
        <taxon>Heunggongvirae</taxon>
        <taxon>Uroviricota</taxon>
        <taxon>Caudoviricetes</taxon>
    </lineage>
</organism>
<proteinExistence type="predicted"/>
<reference evidence="1" key="1">
    <citation type="journal article" date="2021" name="Proc. Natl. Acad. Sci. U.S.A.">
        <title>A Catalog of Tens of Thousands of Viruses from Human Metagenomes Reveals Hidden Associations with Chronic Diseases.</title>
        <authorList>
            <person name="Tisza M.J."/>
            <person name="Buck C.B."/>
        </authorList>
    </citation>
    <scope>NUCLEOTIDE SEQUENCE</scope>
    <source>
        <strain evidence="1">CtFbF42</strain>
    </source>
</reference>
<dbReference type="EMBL" id="BK015529">
    <property type="protein sequence ID" value="DAE11247.1"/>
    <property type="molecule type" value="Genomic_DNA"/>
</dbReference>